<organism evidence="2 3">
    <name type="scientific">Candidatus Schekmanbacteria bacterium GWA2_38_11</name>
    <dbReference type="NCBI Taxonomy" id="1817876"/>
    <lineage>
        <taxon>Bacteria</taxon>
        <taxon>Candidatus Schekmaniibacteriota</taxon>
    </lineage>
</organism>
<evidence type="ECO:0000256" key="1">
    <source>
        <dbReference type="SAM" id="MobiDB-lite"/>
    </source>
</evidence>
<feature type="region of interest" description="Disordered" evidence="1">
    <location>
        <begin position="1"/>
        <end position="22"/>
    </location>
</feature>
<proteinExistence type="predicted"/>
<evidence type="ECO:0000313" key="2">
    <source>
        <dbReference type="EMBL" id="OGL42680.1"/>
    </source>
</evidence>
<dbReference type="Proteomes" id="UP000178526">
    <property type="component" value="Unassembled WGS sequence"/>
</dbReference>
<dbReference type="EMBL" id="MGDB01000032">
    <property type="protein sequence ID" value="OGL42680.1"/>
    <property type="molecule type" value="Genomic_DNA"/>
</dbReference>
<protein>
    <submittedName>
        <fullName evidence="2">Uncharacterized protein</fullName>
    </submittedName>
</protein>
<dbReference type="AlphaFoldDB" id="A0A1F7RMX6"/>
<name>A0A1F7RMX6_9BACT</name>
<accession>A0A1F7RMX6</accession>
<sequence length="59" mass="6592">MISDKSSCPRAESEPDNKKCDDCDFCQHCPVSRCNMCRAQVKKQKGGERDEEPEGSNAL</sequence>
<evidence type="ECO:0000313" key="3">
    <source>
        <dbReference type="Proteomes" id="UP000178526"/>
    </source>
</evidence>
<feature type="compositionally biased region" description="Basic and acidic residues" evidence="1">
    <location>
        <begin position="11"/>
        <end position="22"/>
    </location>
</feature>
<comment type="caution">
    <text evidence="2">The sequence shown here is derived from an EMBL/GenBank/DDBJ whole genome shotgun (WGS) entry which is preliminary data.</text>
</comment>
<gene>
    <name evidence="2" type="ORF">A2042_09520</name>
</gene>
<reference evidence="2 3" key="1">
    <citation type="journal article" date="2016" name="Nat. Commun.">
        <title>Thousands of microbial genomes shed light on interconnected biogeochemical processes in an aquifer system.</title>
        <authorList>
            <person name="Anantharaman K."/>
            <person name="Brown C.T."/>
            <person name="Hug L.A."/>
            <person name="Sharon I."/>
            <person name="Castelle C.J."/>
            <person name="Probst A.J."/>
            <person name="Thomas B.C."/>
            <person name="Singh A."/>
            <person name="Wilkins M.J."/>
            <person name="Karaoz U."/>
            <person name="Brodie E.L."/>
            <person name="Williams K.H."/>
            <person name="Hubbard S.S."/>
            <person name="Banfield J.F."/>
        </authorList>
    </citation>
    <scope>NUCLEOTIDE SEQUENCE [LARGE SCALE GENOMIC DNA]</scope>
</reference>